<dbReference type="Proteomes" id="UP000828048">
    <property type="component" value="Chromosome 10"/>
</dbReference>
<protein>
    <submittedName>
        <fullName evidence="1">Uncharacterized protein</fullName>
    </submittedName>
</protein>
<comment type="caution">
    <text evidence="1">The sequence shown here is derived from an EMBL/GenBank/DDBJ whole genome shotgun (WGS) entry which is preliminary data.</text>
</comment>
<sequence length="673" mass="75915">MNRKKRTDFVSSDLGSSASSICNRKMAGRRSGSQIMDFNGEVYAGDVPKSGTLRKGRKRIHISERDDFAKEKSDEKVVDGGLRLCKRKREIGASNKTNIELDKNGKCYVGRREENVKGLLKVIGSERQGEIGARKSVDHSSEKTIARNQMKRSKPKEGEETISRTTRDLCFWEGKLLSMLKTLDEEHVSDYVYAILVGKGCRSSTWACKVLELRIQNCDAHSRSDSVFVPVTEEKFRSLFRARKNSLSRKTKQIEYGAGKRSLLSWMIDLGTIPVLEKVRYNRKAKRTRVSFEGRITRDGIWCDCCNGTISVSEFESHAGSKLNQPFQNIYLSKSGFSLLQCLLHSWSVYKGSEHIGFHYVFGDDPSDDKCNLCGYGGELICCDGCPSTFHQRCLNLQVVPSGDWQCVHCSCKFCGMISGDSCKRDPSSDNTDSALLRCHLCKEKYHQHCIQGKDAMHVDSNRPSFCGKKCKEVFEKLQVLRGISHQLEDGFSWTLLHRSDISQDGSLSVAPEIECSKLAVALSVMDECFWPIVDQKSGINMIPNNVFNCGSNVPRLDYSGFFTAILEKGDEIISVASIRIHGNHLAELPFIGTRYIYRHQGMCRRLLNAIELALCSMNIEKLVIPAIPELVETWTSVFGFKPLEDSKKEEMKRMNLMVFPGVDMLQKPLLKQ</sequence>
<evidence type="ECO:0000313" key="1">
    <source>
        <dbReference type="EMBL" id="KAH7841781.1"/>
    </source>
</evidence>
<evidence type="ECO:0000313" key="2">
    <source>
        <dbReference type="Proteomes" id="UP000828048"/>
    </source>
</evidence>
<keyword evidence="2" id="KW-1185">Reference proteome</keyword>
<dbReference type="EMBL" id="CM037160">
    <property type="protein sequence ID" value="KAH7841781.1"/>
    <property type="molecule type" value="Genomic_DNA"/>
</dbReference>
<proteinExistence type="predicted"/>
<reference evidence="1 2" key="1">
    <citation type="journal article" date="2021" name="Hortic Res">
        <title>High-quality reference genome and annotation aids understanding of berry development for evergreen blueberry (Vaccinium darrowii).</title>
        <authorList>
            <person name="Yu J."/>
            <person name="Hulse-Kemp A.M."/>
            <person name="Babiker E."/>
            <person name="Staton M."/>
        </authorList>
    </citation>
    <scope>NUCLEOTIDE SEQUENCE [LARGE SCALE GENOMIC DNA]</scope>
    <source>
        <strain evidence="2">cv. NJ 8807/NJ 8810</strain>
        <tissue evidence="1">Young leaf</tissue>
    </source>
</reference>
<accession>A0ACB7XM14</accession>
<name>A0ACB7XM14_9ERIC</name>
<gene>
    <name evidence="1" type="ORF">Vadar_034291</name>
</gene>
<organism evidence="1 2">
    <name type="scientific">Vaccinium darrowii</name>
    <dbReference type="NCBI Taxonomy" id="229202"/>
    <lineage>
        <taxon>Eukaryota</taxon>
        <taxon>Viridiplantae</taxon>
        <taxon>Streptophyta</taxon>
        <taxon>Embryophyta</taxon>
        <taxon>Tracheophyta</taxon>
        <taxon>Spermatophyta</taxon>
        <taxon>Magnoliopsida</taxon>
        <taxon>eudicotyledons</taxon>
        <taxon>Gunneridae</taxon>
        <taxon>Pentapetalae</taxon>
        <taxon>asterids</taxon>
        <taxon>Ericales</taxon>
        <taxon>Ericaceae</taxon>
        <taxon>Vaccinioideae</taxon>
        <taxon>Vaccinieae</taxon>
        <taxon>Vaccinium</taxon>
    </lineage>
</organism>